<dbReference type="PANTHER" id="PTHR46481:SF10">
    <property type="entry name" value="ZINC FINGER BED DOMAIN-CONTAINING PROTEIN 39"/>
    <property type="match status" value="1"/>
</dbReference>
<evidence type="ECO:0000256" key="2">
    <source>
        <dbReference type="ARBA" id="ARBA00022723"/>
    </source>
</evidence>
<evidence type="ECO:0000256" key="3">
    <source>
        <dbReference type="ARBA" id="ARBA00022771"/>
    </source>
</evidence>
<name>A0AAD1W378_PELCU</name>
<dbReference type="PANTHER" id="PTHR46481">
    <property type="entry name" value="ZINC FINGER BED DOMAIN-CONTAINING PROTEIN 4"/>
    <property type="match status" value="1"/>
</dbReference>
<dbReference type="EMBL" id="OW240915">
    <property type="protein sequence ID" value="CAH2282904.1"/>
    <property type="molecule type" value="Genomic_DNA"/>
</dbReference>
<dbReference type="InterPro" id="IPR052035">
    <property type="entry name" value="ZnF_BED_domain_contain"/>
</dbReference>
<keyword evidence="4" id="KW-0862">Zinc</keyword>
<protein>
    <submittedName>
        <fullName evidence="6">BEN domain-containing 5 isoform X3</fullName>
    </submittedName>
</protein>
<evidence type="ECO:0000256" key="5">
    <source>
        <dbReference type="ARBA" id="ARBA00023242"/>
    </source>
</evidence>
<accession>A0AAD1W378</accession>
<keyword evidence="3" id="KW-0863">Zinc-finger</keyword>
<dbReference type="GO" id="GO:0008270">
    <property type="term" value="F:zinc ion binding"/>
    <property type="evidence" value="ECO:0007669"/>
    <property type="project" value="UniProtKB-KW"/>
</dbReference>
<sequence length="336" mass="38315">MSKRLYTTNTTKSTVYEHFALSSDGKHYMCQCIRKDDDGEKQCDAKFSSFSGSDKNAPTRTANLKRHLQRFHPKVLKAVNEKDSNENIASTSVTKNVQKSTGEQSPIRKFLISDKVTIRMTPEKFKHHIIEMVVKNSLPLSFFSQTAFLGLNGEMAKKLGVSLERESIRKLIIEEAKCKKEELQKVLKGRFVFLKMDACTRHRVNYFAINVRFVNENNKTITRTLGLKDTQAHHTSDYLQKLVEGVLEDFEIKKEQILCVVTDNASNMLSTNEKMNADEEGNKQILELEEDSSASIGESLETEENAAIFLDNFVEEALKLATIHHMRCVFLHCNLP</sequence>
<dbReference type="Proteomes" id="UP001295444">
    <property type="component" value="Chromosome 04"/>
</dbReference>
<keyword evidence="7" id="KW-1185">Reference proteome</keyword>
<evidence type="ECO:0000313" key="7">
    <source>
        <dbReference type="Proteomes" id="UP001295444"/>
    </source>
</evidence>
<keyword evidence="2" id="KW-0479">Metal-binding</keyword>
<organism evidence="6 7">
    <name type="scientific">Pelobates cultripes</name>
    <name type="common">Western spadefoot toad</name>
    <dbReference type="NCBI Taxonomy" id="61616"/>
    <lineage>
        <taxon>Eukaryota</taxon>
        <taxon>Metazoa</taxon>
        <taxon>Chordata</taxon>
        <taxon>Craniata</taxon>
        <taxon>Vertebrata</taxon>
        <taxon>Euteleostomi</taxon>
        <taxon>Amphibia</taxon>
        <taxon>Batrachia</taxon>
        <taxon>Anura</taxon>
        <taxon>Pelobatoidea</taxon>
        <taxon>Pelobatidae</taxon>
        <taxon>Pelobates</taxon>
    </lineage>
</organism>
<proteinExistence type="predicted"/>
<dbReference type="SUPFAM" id="SSF53098">
    <property type="entry name" value="Ribonuclease H-like"/>
    <property type="match status" value="1"/>
</dbReference>
<evidence type="ECO:0000256" key="1">
    <source>
        <dbReference type="ARBA" id="ARBA00004123"/>
    </source>
</evidence>
<dbReference type="AlphaFoldDB" id="A0AAD1W378"/>
<evidence type="ECO:0000256" key="4">
    <source>
        <dbReference type="ARBA" id="ARBA00022833"/>
    </source>
</evidence>
<reference evidence="6" key="1">
    <citation type="submission" date="2022-03" db="EMBL/GenBank/DDBJ databases">
        <authorList>
            <person name="Alioto T."/>
            <person name="Alioto T."/>
            <person name="Gomez Garrido J."/>
        </authorList>
    </citation>
    <scope>NUCLEOTIDE SEQUENCE</scope>
</reference>
<evidence type="ECO:0000313" key="6">
    <source>
        <dbReference type="EMBL" id="CAH2282904.1"/>
    </source>
</evidence>
<gene>
    <name evidence="6" type="ORF">PECUL_23A047143</name>
</gene>
<dbReference type="InterPro" id="IPR012337">
    <property type="entry name" value="RNaseH-like_sf"/>
</dbReference>
<dbReference type="GO" id="GO:0005634">
    <property type="term" value="C:nucleus"/>
    <property type="evidence" value="ECO:0007669"/>
    <property type="project" value="UniProtKB-SubCell"/>
</dbReference>
<comment type="subcellular location">
    <subcellularLocation>
        <location evidence="1">Nucleus</location>
    </subcellularLocation>
</comment>
<keyword evidence="5" id="KW-0539">Nucleus</keyword>